<dbReference type="EMBL" id="JAXCGZ010004539">
    <property type="protein sequence ID" value="KAK7081687.1"/>
    <property type="molecule type" value="Genomic_DNA"/>
</dbReference>
<protein>
    <submittedName>
        <fullName evidence="1">Uncharacterized protein</fullName>
    </submittedName>
</protein>
<accession>A0AAN8XCN1</accession>
<reference evidence="1 2" key="1">
    <citation type="submission" date="2023-11" db="EMBL/GenBank/DDBJ databases">
        <title>Halocaridina rubra genome assembly.</title>
        <authorList>
            <person name="Smith C."/>
        </authorList>
    </citation>
    <scope>NUCLEOTIDE SEQUENCE [LARGE SCALE GENOMIC DNA]</scope>
    <source>
        <strain evidence="1">EP-1</strain>
        <tissue evidence="1">Whole</tissue>
    </source>
</reference>
<gene>
    <name evidence="1" type="ORF">SK128_017185</name>
</gene>
<comment type="caution">
    <text evidence="1">The sequence shown here is derived from an EMBL/GenBank/DDBJ whole genome shotgun (WGS) entry which is preliminary data.</text>
</comment>
<evidence type="ECO:0000313" key="2">
    <source>
        <dbReference type="Proteomes" id="UP001381693"/>
    </source>
</evidence>
<sequence>MKNGLSNLRKRLRFRICKAALTPKCRVAHGIPRGTPFENEHPEIYETFHTWRCKRDVSRHLCE</sequence>
<organism evidence="1 2">
    <name type="scientific">Halocaridina rubra</name>
    <name type="common">Hawaiian red shrimp</name>
    <dbReference type="NCBI Taxonomy" id="373956"/>
    <lineage>
        <taxon>Eukaryota</taxon>
        <taxon>Metazoa</taxon>
        <taxon>Ecdysozoa</taxon>
        <taxon>Arthropoda</taxon>
        <taxon>Crustacea</taxon>
        <taxon>Multicrustacea</taxon>
        <taxon>Malacostraca</taxon>
        <taxon>Eumalacostraca</taxon>
        <taxon>Eucarida</taxon>
        <taxon>Decapoda</taxon>
        <taxon>Pleocyemata</taxon>
        <taxon>Caridea</taxon>
        <taxon>Atyoidea</taxon>
        <taxon>Atyidae</taxon>
        <taxon>Halocaridina</taxon>
    </lineage>
</organism>
<dbReference type="AlphaFoldDB" id="A0AAN8XCN1"/>
<proteinExistence type="predicted"/>
<keyword evidence="2" id="KW-1185">Reference proteome</keyword>
<feature type="non-terminal residue" evidence="1">
    <location>
        <position position="63"/>
    </location>
</feature>
<name>A0AAN8XCN1_HALRR</name>
<evidence type="ECO:0000313" key="1">
    <source>
        <dbReference type="EMBL" id="KAK7081687.1"/>
    </source>
</evidence>
<dbReference type="Proteomes" id="UP001381693">
    <property type="component" value="Unassembled WGS sequence"/>
</dbReference>